<feature type="signal peptide" evidence="1">
    <location>
        <begin position="1"/>
        <end position="19"/>
    </location>
</feature>
<accession>R1GYB3</accession>
<proteinExistence type="predicted"/>
<organism evidence="2 3">
    <name type="scientific">Grimontia indica</name>
    <dbReference type="NCBI Taxonomy" id="1056512"/>
    <lineage>
        <taxon>Bacteria</taxon>
        <taxon>Pseudomonadati</taxon>
        <taxon>Pseudomonadota</taxon>
        <taxon>Gammaproteobacteria</taxon>
        <taxon>Vibrionales</taxon>
        <taxon>Vibrionaceae</taxon>
        <taxon>Grimontia</taxon>
    </lineage>
</organism>
<dbReference type="AlphaFoldDB" id="R1GYB3"/>
<protein>
    <submittedName>
        <fullName evidence="2">Lipoprotein</fullName>
    </submittedName>
</protein>
<dbReference type="PROSITE" id="PS51257">
    <property type="entry name" value="PROKAR_LIPOPROTEIN"/>
    <property type="match status" value="1"/>
</dbReference>
<keyword evidence="3" id="KW-1185">Reference proteome</keyword>
<evidence type="ECO:0000313" key="2">
    <source>
        <dbReference type="EMBL" id="EOD81203.1"/>
    </source>
</evidence>
<evidence type="ECO:0000256" key="1">
    <source>
        <dbReference type="SAM" id="SignalP"/>
    </source>
</evidence>
<dbReference type="RefSeq" id="WP_002535829.1">
    <property type="nucleotide sequence ID" value="NZ_ANFM02000006.1"/>
</dbReference>
<name>R1GYB3_9GAMM</name>
<dbReference type="InterPro" id="IPR024409">
    <property type="entry name" value="DUF3833"/>
</dbReference>
<dbReference type="eggNOG" id="ENOG5031DNS">
    <property type="taxonomic scope" value="Bacteria"/>
</dbReference>
<reference evidence="2 3" key="1">
    <citation type="journal article" date="2014" name="PLoS ONE">
        <title>Grimontia indica AK16(T), sp. nov., Isolated from a Seawater Sample Reports the Presence of Pathogenic Genes Similar to Vibrio Genus.</title>
        <authorList>
            <person name="Singh A."/>
            <person name="Vaidya B."/>
            <person name="Khatri I."/>
            <person name="Srinivas T.N."/>
            <person name="Subramanian S."/>
            <person name="Korpole S."/>
            <person name="Pinnaka A.K."/>
        </authorList>
    </citation>
    <scope>NUCLEOTIDE SEQUENCE [LARGE SCALE GENOMIC DNA]</scope>
    <source>
        <strain evidence="2 3">AK16</strain>
    </source>
</reference>
<gene>
    <name evidence="2" type="ORF">D515_04104</name>
</gene>
<dbReference type="EMBL" id="ANFM02000006">
    <property type="protein sequence ID" value="EOD81203.1"/>
    <property type="molecule type" value="Genomic_DNA"/>
</dbReference>
<dbReference type="Proteomes" id="UP000011223">
    <property type="component" value="Unassembled WGS sequence"/>
</dbReference>
<evidence type="ECO:0000313" key="3">
    <source>
        <dbReference type="Proteomes" id="UP000011223"/>
    </source>
</evidence>
<feature type="chain" id="PRO_5004349768" evidence="1">
    <location>
        <begin position="20"/>
        <end position="174"/>
    </location>
</feature>
<keyword evidence="2" id="KW-0449">Lipoprotein</keyword>
<keyword evidence="1" id="KW-0732">Signal</keyword>
<sequence>MKKLIAAFALITALVGCSASLEDYKATSPAFNLFEYFEGETLAWGMVQDYTGKQTRRFEVSIVGTVEGNKITLDEDFIFDDGEKQKRIWAITRLEDGSYEGTAGDVVGIATGSESGNALNWVYDLSVEVGDSTYVLTLDDWLYRQDEKRAFNLTSMKKFGIEVGRISIFFEKQD</sequence>
<comment type="caution">
    <text evidence="2">The sequence shown here is derived from an EMBL/GenBank/DDBJ whole genome shotgun (WGS) entry which is preliminary data.</text>
</comment>
<dbReference type="Pfam" id="PF12915">
    <property type="entry name" value="DUF3833"/>
    <property type="match status" value="1"/>
</dbReference>